<dbReference type="AlphaFoldDB" id="C5FJK9"/>
<dbReference type="OMA" id="MAVHTWD"/>
<feature type="compositionally biased region" description="Basic and acidic residues" evidence="1">
    <location>
        <begin position="765"/>
        <end position="774"/>
    </location>
</feature>
<keyword evidence="3" id="KW-1185">Reference proteome</keyword>
<dbReference type="eggNOG" id="ENOG502SVYW">
    <property type="taxonomic scope" value="Eukaryota"/>
</dbReference>
<protein>
    <submittedName>
        <fullName evidence="2">Uncharacterized protein</fullName>
    </submittedName>
</protein>
<accession>C5FJK9</accession>
<dbReference type="VEuPathDB" id="FungiDB:MCYG_03689"/>
<feature type="compositionally biased region" description="Polar residues" evidence="1">
    <location>
        <begin position="244"/>
        <end position="253"/>
    </location>
</feature>
<organism evidence="2 3">
    <name type="scientific">Arthroderma otae (strain ATCC MYA-4605 / CBS 113480)</name>
    <name type="common">Microsporum canis</name>
    <dbReference type="NCBI Taxonomy" id="554155"/>
    <lineage>
        <taxon>Eukaryota</taxon>
        <taxon>Fungi</taxon>
        <taxon>Dikarya</taxon>
        <taxon>Ascomycota</taxon>
        <taxon>Pezizomycotina</taxon>
        <taxon>Eurotiomycetes</taxon>
        <taxon>Eurotiomycetidae</taxon>
        <taxon>Onygenales</taxon>
        <taxon>Arthrodermataceae</taxon>
        <taxon>Microsporum</taxon>
    </lineage>
</organism>
<feature type="compositionally biased region" description="Polar residues" evidence="1">
    <location>
        <begin position="195"/>
        <end position="205"/>
    </location>
</feature>
<sequence>MAAALAQRPGSSAIFRETMNTGNDGKEKLCLQVYEDLETEKGSLSPSSTTKPKPRKYDIETLLNIGKQLGKTDGPKRLNVSSLYGSGRRSLGSGSYVLREKSINHTRTSTNMSMDSEASYHTSQSTFVQFPTRQPKNAPEGNTAQTNEGFARFLKEHASPKHHRVTAGGRIVPMTIRTSPTSESTLVAKAEEPANRQNMDPSHSIKSTKEDEPKPDSGTLRRYRTRTIADGNGRSETGRRRDSVISQISKETNTAGTAQYRTPVISASVTANPTTPGQAGGLNFIPNLGNQGMDGISISQGQADQTGFPFPNLQQYYSQSGISVPASDQAQGASQAQFMSPVCNIGPYPTPPGLGMLNLAQLYQLQGAINPYVGPMTPGVNIAQTIAPATDTRSLSNMFENAIQEFETVSTQLSNLDRYMAVHTWDIDPASKKILVIQRMELVTKLDAARVLKENLETILRSGASNELAMTAKAHSKFPNAGTHDFLAAAPCTPNINSQGGYYQPGLSNTGGSSFSMSDAHGFMSPIQTNESPYLSPEPYCDNGYLSNLPVTGGSNNWTTPGLNPMSIFEKLADDDDDDDMRIITSPTGQMVAEPINTCVPPELRAIYQKIELAAKRNEPLGLLFQELAKVTAHITRIGANRGRKPDLVGSRVEVPRGRPSARLEIVDPKSRQAAVTQTPTPARGPSATESLKEQAPFKKLGKLQQSPLSFTPCGQHCRKHDSRKVETLAIEQKVNAHGYLPPFDGGGDVEGSQGPGRASQAEPNKNDKAEDAKSTNTENAWADLLRSRPNPNPMDVRRFFKLLRDEDSAALDKYRRESDRRALG</sequence>
<name>C5FJK9_ARTOC</name>
<dbReference type="STRING" id="554155.C5FJK9"/>
<dbReference type="OrthoDB" id="5401902at2759"/>
<evidence type="ECO:0000256" key="1">
    <source>
        <dbReference type="SAM" id="MobiDB-lite"/>
    </source>
</evidence>
<dbReference type="HOGENOM" id="CLU_350621_0_0_1"/>
<dbReference type="EMBL" id="DS995703">
    <property type="protein sequence ID" value="EEQ30870.1"/>
    <property type="molecule type" value="Genomic_DNA"/>
</dbReference>
<gene>
    <name evidence="2" type="ORF">MCYG_03689</name>
</gene>
<feature type="region of interest" description="Disordered" evidence="1">
    <location>
        <begin position="1"/>
        <end position="27"/>
    </location>
</feature>
<feature type="region of interest" description="Disordered" evidence="1">
    <location>
        <begin position="667"/>
        <end position="693"/>
    </location>
</feature>
<dbReference type="Proteomes" id="UP000002035">
    <property type="component" value="Unassembled WGS sequence"/>
</dbReference>
<feature type="region of interest" description="Disordered" evidence="1">
    <location>
        <begin position="190"/>
        <end position="253"/>
    </location>
</feature>
<dbReference type="RefSeq" id="XP_002848183.1">
    <property type="nucleotide sequence ID" value="XM_002848137.1"/>
</dbReference>
<proteinExistence type="predicted"/>
<feature type="region of interest" description="Disordered" evidence="1">
    <location>
        <begin position="739"/>
        <end position="796"/>
    </location>
</feature>
<evidence type="ECO:0000313" key="2">
    <source>
        <dbReference type="EMBL" id="EEQ30870.1"/>
    </source>
</evidence>
<reference evidence="3" key="1">
    <citation type="journal article" date="2012" name="MBio">
        <title>Comparative genome analysis of Trichophyton rubrum and related dermatophytes reveals candidate genes involved in infection.</title>
        <authorList>
            <person name="Martinez D.A."/>
            <person name="Oliver B.G."/>
            <person name="Graeser Y."/>
            <person name="Goldberg J.M."/>
            <person name="Li W."/>
            <person name="Martinez-Rossi N.M."/>
            <person name="Monod M."/>
            <person name="Shelest E."/>
            <person name="Barton R.C."/>
            <person name="Birch E."/>
            <person name="Brakhage A.A."/>
            <person name="Chen Z."/>
            <person name="Gurr S.J."/>
            <person name="Heiman D."/>
            <person name="Heitman J."/>
            <person name="Kosti I."/>
            <person name="Rossi A."/>
            <person name="Saif S."/>
            <person name="Samalova M."/>
            <person name="Saunders C.W."/>
            <person name="Shea T."/>
            <person name="Summerbell R.C."/>
            <person name="Xu J."/>
            <person name="Young S."/>
            <person name="Zeng Q."/>
            <person name="Birren B.W."/>
            <person name="Cuomo C.A."/>
            <person name="White T.C."/>
        </authorList>
    </citation>
    <scope>NUCLEOTIDE SEQUENCE [LARGE SCALE GENOMIC DNA]</scope>
    <source>
        <strain evidence="3">ATCC MYA-4605 / CBS 113480</strain>
    </source>
</reference>
<evidence type="ECO:0000313" key="3">
    <source>
        <dbReference type="Proteomes" id="UP000002035"/>
    </source>
</evidence>
<dbReference type="GeneID" id="9229507"/>